<sequence length="206" mass="22751">MSDSRGIGKHREGMEPIEGHASSSPETAVATGIQGPDISNVEESEEGLEESREGKEPIEGHASSSPETAVATGIQGPDISNVEEPEEGLESGCDGQLRVEPSVPQFENIPEVLLVEIFLRLPEGAQLRLQAVWETVKAAILRLGREKKEPMSFAILKENMKALRQTDLFKQRVRRLVSRGFEDIKEWTKEDVLEASKKWSSTCKSL</sequence>
<dbReference type="EMBL" id="QEFC01003441">
    <property type="protein sequence ID" value="KAE9448236.1"/>
    <property type="molecule type" value="Genomic_DNA"/>
</dbReference>
<evidence type="ECO:0000256" key="1">
    <source>
        <dbReference type="SAM" id="MobiDB-lite"/>
    </source>
</evidence>
<comment type="caution">
    <text evidence="2">The sequence shown here is derived from an EMBL/GenBank/DDBJ whole genome shotgun (WGS) entry which is preliminary data.</text>
</comment>
<dbReference type="Proteomes" id="UP000428333">
    <property type="component" value="Linkage Group LG12"/>
</dbReference>
<name>A0A6A4KJW9_9ERIC</name>
<feature type="region of interest" description="Disordered" evidence="1">
    <location>
        <begin position="1"/>
        <end position="96"/>
    </location>
</feature>
<feature type="non-terminal residue" evidence="2">
    <location>
        <position position="1"/>
    </location>
</feature>
<protein>
    <submittedName>
        <fullName evidence="2">Uncharacterized protein</fullName>
    </submittedName>
</protein>
<evidence type="ECO:0000313" key="3">
    <source>
        <dbReference type="Proteomes" id="UP000428333"/>
    </source>
</evidence>
<proteinExistence type="predicted"/>
<dbReference type="OrthoDB" id="10502164at2759"/>
<organism evidence="2 3">
    <name type="scientific">Rhododendron williamsianum</name>
    <dbReference type="NCBI Taxonomy" id="262921"/>
    <lineage>
        <taxon>Eukaryota</taxon>
        <taxon>Viridiplantae</taxon>
        <taxon>Streptophyta</taxon>
        <taxon>Embryophyta</taxon>
        <taxon>Tracheophyta</taxon>
        <taxon>Spermatophyta</taxon>
        <taxon>Magnoliopsida</taxon>
        <taxon>eudicotyledons</taxon>
        <taxon>Gunneridae</taxon>
        <taxon>Pentapetalae</taxon>
        <taxon>asterids</taxon>
        <taxon>Ericales</taxon>
        <taxon>Ericaceae</taxon>
        <taxon>Ericoideae</taxon>
        <taxon>Rhodoreae</taxon>
        <taxon>Rhododendron</taxon>
    </lineage>
</organism>
<feature type="compositionally biased region" description="Basic and acidic residues" evidence="1">
    <location>
        <begin position="49"/>
        <end position="59"/>
    </location>
</feature>
<gene>
    <name evidence="2" type="ORF">C3L33_19863</name>
</gene>
<dbReference type="AlphaFoldDB" id="A0A6A4KJW9"/>
<feature type="compositionally biased region" description="Basic and acidic residues" evidence="1">
    <location>
        <begin position="9"/>
        <end position="18"/>
    </location>
</feature>
<evidence type="ECO:0000313" key="2">
    <source>
        <dbReference type="EMBL" id="KAE9448236.1"/>
    </source>
</evidence>
<accession>A0A6A4KJW9</accession>
<reference evidence="2 3" key="1">
    <citation type="journal article" date="2019" name="Genome Biol. Evol.">
        <title>The Rhododendron genome and chromosomal organization provide insight into shared whole-genome duplications across the heath family (Ericaceae).</title>
        <authorList>
            <person name="Soza V.L."/>
            <person name="Lindsley D."/>
            <person name="Waalkes A."/>
            <person name="Ramage E."/>
            <person name="Patwardhan R.P."/>
            <person name="Burton J.N."/>
            <person name="Adey A."/>
            <person name="Kumar A."/>
            <person name="Qiu R."/>
            <person name="Shendure J."/>
            <person name="Hall B."/>
        </authorList>
    </citation>
    <scope>NUCLEOTIDE SEQUENCE [LARGE SCALE GENOMIC DNA]</scope>
    <source>
        <strain evidence="2">RSF 1966-606</strain>
    </source>
</reference>
<keyword evidence="3" id="KW-1185">Reference proteome</keyword>